<dbReference type="Pfam" id="PF01476">
    <property type="entry name" value="LysM"/>
    <property type="match status" value="1"/>
</dbReference>
<evidence type="ECO:0000256" key="1">
    <source>
        <dbReference type="SAM" id="MobiDB-lite"/>
    </source>
</evidence>
<dbReference type="PROSITE" id="PS51782">
    <property type="entry name" value="LYSM"/>
    <property type="match status" value="1"/>
</dbReference>
<feature type="region of interest" description="Disordered" evidence="1">
    <location>
        <begin position="94"/>
        <end position="113"/>
    </location>
</feature>
<dbReference type="Proteomes" id="UP000275078">
    <property type="component" value="Unassembled WGS sequence"/>
</dbReference>
<feature type="domain" description="LysM" evidence="3">
    <location>
        <begin position="46"/>
        <end position="92"/>
    </location>
</feature>
<dbReference type="InterPro" id="IPR018392">
    <property type="entry name" value="LysM"/>
</dbReference>
<dbReference type="EMBL" id="ML119699">
    <property type="protein sequence ID" value="RPA79445.1"/>
    <property type="molecule type" value="Genomic_DNA"/>
</dbReference>
<evidence type="ECO:0000259" key="3">
    <source>
        <dbReference type="PROSITE" id="PS51782"/>
    </source>
</evidence>
<dbReference type="Gene3D" id="3.10.350.10">
    <property type="entry name" value="LysM domain"/>
    <property type="match status" value="1"/>
</dbReference>
<accession>A0A3N4I000</accession>
<name>A0A3N4I000_ASCIM</name>
<protein>
    <recommendedName>
        <fullName evidence="3">LysM domain-containing protein</fullName>
    </recommendedName>
</protein>
<dbReference type="InterPro" id="IPR036779">
    <property type="entry name" value="LysM_dom_sf"/>
</dbReference>
<gene>
    <name evidence="4" type="ORF">BJ508DRAFT_363176</name>
</gene>
<evidence type="ECO:0000313" key="4">
    <source>
        <dbReference type="EMBL" id="RPA79445.1"/>
    </source>
</evidence>
<proteinExistence type="predicted"/>
<organism evidence="4 5">
    <name type="scientific">Ascobolus immersus RN42</name>
    <dbReference type="NCBI Taxonomy" id="1160509"/>
    <lineage>
        <taxon>Eukaryota</taxon>
        <taxon>Fungi</taxon>
        <taxon>Dikarya</taxon>
        <taxon>Ascomycota</taxon>
        <taxon>Pezizomycotina</taxon>
        <taxon>Pezizomycetes</taxon>
        <taxon>Pezizales</taxon>
        <taxon>Ascobolaceae</taxon>
        <taxon>Ascobolus</taxon>
    </lineage>
</organism>
<keyword evidence="5" id="KW-1185">Reference proteome</keyword>
<dbReference type="SUPFAM" id="SSF54106">
    <property type="entry name" value="LysM domain"/>
    <property type="match status" value="1"/>
</dbReference>
<reference evidence="4 5" key="1">
    <citation type="journal article" date="2018" name="Nat. Ecol. Evol.">
        <title>Pezizomycetes genomes reveal the molecular basis of ectomycorrhizal truffle lifestyle.</title>
        <authorList>
            <person name="Murat C."/>
            <person name="Payen T."/>
            <person name="Noel B."/>
            <person name="Kuo A."/>
            <person name="Morin E."/>
            <person name="Chen J."/>
            <person name="Kohler A."/>
            <person name="Krizsan K."/>
            <person name="Balestrini R."/>
            <person name="Da Silva C."/>
            <person name="Montanini B."/>
            <person name="Hainaut M."/>
            <person name="Levati E."/>
            <person name="Barry K.W."/>
            <person name="Belfiori B."/>
            <person name="Cichocki N."/>
            <person name="Clum A."/>
            <person name="Dockter R.B."/>
            <person name="Fauchery L."/>
            <person name="Guy J."/>
            <person name="Iotti M."/>
            <person name="Le Tacon F."/>
            <person name="Lindquist E.A."/>
            <person name="Lipzen A."/>
            <person name="Malagnac F."/>
            <person name="Mello A."/>
            <person name="Molinier V."/>
            <person name="Miyauchi S."/>
            <person name="Poulain J."/>
            <person name="Riccioni C."/>
            <person name="Rubini A."/>
            <person name="Sitrit Y."/>
            <person name="Splivallo R."/>
            <person name="Traeger S."/>
            <person name="Wang M."/>
            <person name="Zifcakova L."/>
            <person name="Wipf D."/>
            <person name="Zambonelli A."/>
            <person name="Paolocci F."/>
            <person name="Nowrousian M."/>
            <person name="Ottonello S."/>
            <person name="Baldrian P."/>
            <person name="Spatafora J.W."/>
            <person name="Henrissat B."/>
            <person name="Nagy L.G."/>
            <person name="Aury J.M."/>
            <person name="Wincker P."/>
            <person name="Grigoriev I.V."/>
            <person name="Bonfante P."/>
            <person name="Martin F.M."/>
        </authorList>
    </citation>
    <scope>NUCLEOTIDE SEQUENCE [LARGE SCALE GENOMIC DNA]</scope>
    <source>
        <strain evidence="4 5">RN42</strain>
    </source>
</reference>
<sequence>MKLFASILPIFLTLLTVTSATAIAEPEHNPSLESRQLHPGANYCSTYVYVRPGWTCERIAESARITVQKLKELNRFINSGCTNVQANYWLCAGRSGLTRPPPEGPPRRRSLRW</sequence>
<evidence type="ECO:0000313" key="5">
    <source>
        <dbReference type="Proteomes" id="UP000275078"/>
    </source>
</evidence>
<keyword evidence="2" id="KW-0732">Signal</keyword>
<dbReference type="AlphaFoldDB" id="A0A3N4I000"/>
<dbReference type="OrthoDB" id="5985073at2759"/>
<evidence type="ECO:0000256" key="2">
    <source>
        <dbReference type="SAM" id="SignalP"/>
    </source>
</evidence>
<feature type="chain" id="PRO_5017944097" description="LysM domain-containing protein" evidence="2">
    <location>
        <begin position="21"/>
        <end position="113"/>
    </location>
</feature>
<feature type="signal peptide" evidence="2">
    <location>
        <begin position="1"/>
        <end position="20"/>
    </location>
</feature>